<evidence type="ECO:0000313" key="3">
    <source>
        <dbReference type="Proteomes" id="UP000625780"/>
    </source>
</evidence>
<dbReference type="Proteomes" id="UP000625780">
    <property type="component" value="Unassembled WGS sequence"/>
</dbReference>
<dbReference type="EMBL" id="BMFH01000001">
    <property type="protein sequence ID" value="GGD38267.1"/>
    <property type="molecule type" value="Genomic_DNA"/>
</dbReference>
<reference evidence="3" key="1">
    <citation type="journal article" date="2019" name="Int. J. Syst. Evol. Microbiol.">
        <title>The Global Catalogue of Microorganisms (GCM) 10K type strain sequencing project: providing services to taxonomists for standard genome sequencing and annotation.</title>
        <authorList>
            <consortium name="The Broad Institute Genomics Platform"/>
            <consortium name="The Broad Institute Genome Sequencing Center for Infectious Disease"/>
            <person name="Wu L."/>
            <person name="Ma J."/>
        </authorList>
    </citation>
    <scope>NUCLEOTIDE SEQUENCE [LARGE SCALE GENOMIC DNA]</scope>
    <source>
        <strain evidence="3">CGMCC 1.12606</strain>
    </source>
</reference>
<proteinExistence type="predicted"/>
<dbReference type="RefSeq" id="WP_188368820.1">
    <property type="nucleotide sequence ID" value="NZ_BMFH01000001.1"/>
</dbReference>
<gene>
    <name evidence="2" type="ORF">GCM10011361_01730</name>
</gene>
<organism evidence="2 3">
    <name type="scientific">Muriicola marianensis</name>
    <dbReference type="NCBI Taxonomy" id="1324801"/>
    <lineage>
        <taxon>Bacteria</taxon>
        <taxon>Pseudomonadati</taxon>
        <taxon>Bacteroidota</taxon>
        <taxon>Flavobacteriia</taxon>
        <taxon>Flavobacteriales</taxon>
        <taxon>Flavobacteriaceae</taxon>
        <taxon>Muriicola</taxon>
    </lineage>
</organism>
<dbReference type="InterPro" id="IPR016161">
    <property type="entry name" value="Ald_DH/histidinol_DH"/>
</dbReference>
<keyword evidence="1" id="KW-0521">NADP</keyword>
<accession>A0ABQ1QPG2</accession>
<sequence>MGSLERRIQAFVKLGDFLRDFRMDDPESAEDEFTLAVERAGSRNGWFTRENLRHALSAWGKELTEENLRSWISAYEIPEKDPKVVAIIMAGNIPLVGFHDLLCVLITGHKALVKLASGDTELLPALIKKLEDFEPHFRGCTVFSEGVMKGFDAVIATGSDNTSRYFEYYFGNKPHIIRKNRNSAAVLTGDESQEKLRALGEDIFRYFGLGCRSVSKLFVPEGYDFQDLFTALIPFEGIKDHHKYHNNYDYNKAVYLMSEFPFLDNGFLVLKEDSGYASPIGAVYYETYDSPGKLKEKLESDREKIQCLVAEGFIPGEVPFGQTQNPSLSDYADGVDTVEFLLKT</sequence>
<name>A0ABQ1QPG2_9FLAO</name>
<evidence type="ECO:0000256" key="1">
    <source>
        <dbReference type="ARBA" id="ARBA00022857"/>
    </source>
</evidence>
<dbReference type="SUPFAM" id="SSF53720">
    <property type="entry name" value="ALDH-like"/>
    <property type="match status" value="1"/>
</dbReference>
<evidence type="ECO:0000313" key="2">
    <source>
        <dbReference type="EMBL" id="GGD38267.1"/>
    </source>
</evidence>
<keyword evidence="3" id="KW-1185">Reference proteome</keyword>
<comment type="caution">
    <text evidence="2">The sequence shown here is derived from an EMBL/GenBank/DDBJ whole genome shotgun (WGS) entry which is preliminary data.</text>
</comment>
<protein>
    <submittedName>
        <fullName evidence="2">Acyl-CoA reductase</fullName>
    </submittedName>
</protein>
<dbReference type="InterPro" id="IPR008670">
    <property type="entry name" value="CoA_reduct_LuxC"/>
</dbReference>
<dbReference type="Pfam" id="PF05893">
    <property type="entry name" value="LuxC"/>
    <property type="match status" value="1"/>
</dbReference>